<keyword evidence="5" id="KW-1185">Reference proteome</keyword>
<dbReference type="KEGG" id="ahal:FTX54_010765"/>
<evidence type="ECO:0000259" key="3">
    <source>
        <dbReference type="Pfam" id="PF00724"/>
    </source>
</evidence>
<accession>A0A5C7F132</accession>
<dbReference type="PANTHER" id="PTHR43656:SF2">
    <property type="entry name" value="BINDING OXIDOREDUCTASE, PUTATIVE (AFU_ORTHOLOGUE AFUA_2G08260)-RELATED"/>
    <property type="match status" value="1"/>
</dbReference>
<evidence type="ECO:0000256" key="1">
    <source>
        <dbReference type="ARBA" id="ARBA00022630"/>
    </source>
</evidence>
<dbReference type="CDD" id="cd04733">
    <property type="entry name" value="OYE_like_2_FMN"/>
    <property type="match status" value="1"/>
</dbReference>
<organism evidence="4 5">
    <name type="scientific">Alkalicoccus halolimnae</name>
    <dbReference type="NCBI Taxonomy" id="1667239"/>
    <lineage>
        <taxon>Bacteria</taxon>
        <taxon>Bacillati</taxon>
        <taxon>Bacillota</taxon>
        <taxon>Bacilli</taxon>
        <taxon>Bacillales</taxon>
        <taxon>Bacillaceae</taxon>
        <taxon>Alkalicoccus</taxon>
    </lineage>
</organism>
<keyword evidence="2" id="KW-0560">Oxidoreductase</keyword>
<dbReference type="OrthoDB" id="9772736at2"/>
<evidence type="ECO:0000313" key="4">
    <source>
        <dbReference type="EMBL" id="WWD78905.1"/>
    </source>
</evidence>
<name>A0A5C7F132_9BACI</name>
<protein>
    <submittedName>
        <fullName evidence="4">NADH:flavin oxidoreductase/NADH oxidase family protein</fullName>
    </submittedName>
</protein>
<dbReference type="InterPro" id="IPR013785">
    <property type="entry name" value="Aldolase_TIM"/>
</dbReference>
<dbReference type="InterPro" id="IPR051799">
    <property type="entry name" value="NADH_flavin_oxidoreductase"/>
</dbReference>
<proteinExistence type="predicted"/>
<dbReference type="Pfam" id="PF00724">
    <property type="entry name" value="Oxidored_FMN"/>
    <property type="match status" value="1"/>
</dbReference>
<dbReference type="GO" id="GO:0010181">
    <property type="term" value="F:FMN binding"/>
    <property type="evidence" value="ECO:0007669"/>
    <property type="project" value="InterPro"/>
</dbReference>
<gene>
    <name evidence="4" type="ORF">FTX54_010765</name>
</gene>
<dbReference type="SUPFAM" id="SSF51395">
    <property type="entry name" value="FMN-linked oxidoreductases"/>
    <property type="match status" value="1"/>
</dbReference>
<dbReference type="Gene3D" id="3.20.20.70">
    <property type="entry name" value="Aldolase class I"/>
    <property type="match status" value="1"/>
</dbReference>
<dbReference type="EMBL" id="CP144914">
    <property type="protein sequence ID" value="WWD78905.1"/>
    <property type="molecule type" value="Genomic_DNA"/>
</dbReference>
<dbReference type="InterPro" id="IPR001155">
    <property type="entry name" value="OxRdtase_FMN_N"/>
</dbReference>
<keyword evidence="1" id="KW-0285">Flavoprotein</keyword>
<dbReference type="RefSeq" id="WP_147804663.1">
    <property type="nucleotide sequence ID" value="NZ_CP144914.1"/>
</dbReference>
<dbReference type="GO" id="GO:0016491">
    <property type="term" value="F:oxidoreductase activity"/>
    <property type="evidence" value="ECO:0007669"/>
    <property type="project" value="UniProtKB-KW"/>
</dbReference>
<evidence type="ECO:0000256" key="2">
    <source>
        <dbReference type="ARBA" id="ARBA00023002"/>
    </source>
</evidence>
<reference evidence="4 5" key="1">
    <citation type="submission" date="2024-01" db="EMBL/GenBank/DDBJ databases">
        <title>Complete Genome Sequence of Alkalicoccus halolimnae BZ-SZ-XJ29T, a Moderately Halophilic Bacterium Isolated from a Salt Lake.</title>
        <authorList>
            <person name="Zhao B."/>
        </authorList>
    </citation>
    <scope>NUCLEOTIDE SEQUENCE [LARGE SCALE GENOMIC DNA]</scope>
    <source>
        <strain evidence="4 5">BZ-SZ-XJ29</strain>
    </source>
</reference>
<dbReference type="AlphaFoldDB" id="A0A5C7F132"/>
<evidence type="ECO:0000313" key="5">
    <source>
        <dbReference type="Proteomes" id="UP000321816"/>
    </source>
</evidence>
<sequence>MKEHRLLAQPFTFKNKGMIKNRLVKSAMSEGMATKDHLPTKEILRLYEAWARGGTGLIITGNVMINDKALGEPGNIVLADDDHIDLFKRWAKAGTSNDTHLWMQVNHPGKQVLKGVSAEAVAPSAVPFPPKLQRFFPEARALEEEEIEQTIREFAGTAALAERAGFTGVQIHAAHGYLISQFLSPRHNQRTDKWGGSLENRFRFLSEIYQAIRSKTGGEFFVGVKINSSDFMKAGFSEEDSRFVIKELERLGVDLIEISGGTYEKAVLLGKDVKPSTLKREAYFLEYAEQLKRETTIPIVLTGGFRTRTTMEEALQAGATDFIGIARPSAVNPAFANDLLSGKEKTLTIKPIKTGLPFIDNKGLLEITWYSQQLTRIGKGKPVKPGFPPILSLLLTLLQNGREVFQKRRV</sequence>
<dbReference type="PANTHER" id="PTHR43656">
    <property type="entry name" value="BINDING OXIDOREDUCTASE, PUTATIVE (AFU_ORTHOLOGUE AFUA_2G08260)-RELATED"/>
    <property type="match status" value="1"/>
</dbReference>
<feature type="domain" description="NADH:flavin oxidoreductase/NADH oxidase N-terminal" evidence="3">
    <location>
        <begin position="8"/>
        <end position="343"/>
    </location>
</feature>
<dbReference type="Proteomes" id="UP000321816">
    <property type="component" value="Chromosome"/>
</dbReference>